<evidence type="ECO:0000313" key="2">
    <source>
        <dbReference type="Proteomes" id="UP001472677"/>
    </source>
</evidence>
<evidence type="ECO:0000313" key="1">
    <source>
        <dbReference type="EMBL" id="KAK8587041.1"/>
    </source>
</evidence>
<gene>
    <name evidence="1" type="ORF">V6N12_021556</name>
</gene>
<organism evidence="1 2">
    <name type="scientific">Hibiscus sabdariffa</name>
    <name type="common">roselle</name>
    <dbReference type="NCBI Taxonomy" id="183260"/>
    <lineage>
        <taxon>Eukaryota</taxon>
        <taxon>Viridiplantae</taxon>
        <taxon>Streptophyta</taxon>
        <taxon>Embryophyta</taxon>
        <taxon>Tracheophyta</taxon>
        <taxon>Spermatophyta</taxon>
        <taxon>Magnoliopsida</taxon>
        <taxon>eudicotyledons</taxon>
        <taxon>Gunneridae</taxon>
        <taxon>Pentapetalae</taxon>
        <taxon>rosids</taxon>
        <taxon>malvids</taxon>
        <taxon>Malvales</taxon>
        <taxon>Malvaceae</taxon>
        <taxon>Malvoideae</taxon>
        <taxon>Hibiscus</taxon>
    </lineage>
</organism>
<dbReference type="Proteomes" id="UP001472677">
    <property type="component" value="Unassembled WGS sequence"/>
</dbReference>
<protein>
    <submittedName>
        <fullName evidence="1">Uncharacterized protein</fullName>
    </submittedName>
</protein>
<reference evidence="1 2" key="1">
    <citation type="journal article" date="2024" name="G3 (Bethesda)">
        <title>Genome assembly of Hibiscus sabdariffa L. provides insights into metabolisms of medicinal natural products.</title>
        <authorList>
            <person name="Kim T."/>
        </authorList>
    </citation>
    <scope>NUCLEOTIDE SEQUENCE [LARGE SCALE GENOMIC DNA]</scope>
    <source>
        <strain evidence="1">TK-2024</strain>
        <tissue evidence="1">Old leaves</tissue>
    </source>
</reference>
<comment type="caution">
    <text evidence="1">The sequence shown here is derived from an EMBL/GenBank/DDBJ whole genome shotgun (WGS) entry which is preliminary data.</text>
</comment>
<name>A0ABR2FSQ7_9ROSI</name>
<proteinExistence type="predicted"/>
<dbReference type="EMBL" id="JBBPBM010000004">
    <property type="protein sequence ID" value="KAK8587041.1"/>
    <property type="molecule type" value="Genomic_DNA"/>
</dbReference>
<accession>A0ABR2FSQ7</accession>
<sequence>MAVELMTKYRNGNNMAAKMEENAAEEAASGLQSVDKLIRLLYQTHPHQNSNNNQVKYQASSISTTSLDSEMDCKAAAAVAVSMFKRIISFSGRTRTHHARFRQAPVVPPLTATNIILKQYKLI</sequence>
<keyword evidence="2" id="KW-1185">Reference proteome</keyword>